<dbReference type="GO" id="GO:0003755">
    <property type="term" value="F:peptidyl-prolyl cis-trans isomerase activity"/>
    <property type="evidence" value="ECO:0007669"/>
    <property type="project" value="UniProtKB-UniRule"/>
</dbReference>
<evidence type="ECO:0000256" key="4">
    <source>
        <dbReference type="RuleBase" id="RU003915"/>
    </source>
</evidence>
<evidence type="ECO:0000256" key="3">
    <source>
        <dbReference type="PROSITE-ProRule" id="PRU00277"/>
    </source>
</evidence>
<evidence type="ECO:0000313" key="7">
    <source>
        <dbReference type="EMBL" id="SDW93770.1"/>
    </source>
</evidence>
<dbReference type="InterPro" id="IPR046357">
    <property type="entry name" value="PPIase_dom_sf"/>
</dbReference>
<keyword evidence="3 4" id="KW-0413">Isomerase</keyword>
<dbReference type="STRING" id="762486.SAMN05444411_102507"/>
<dbReference type="RefSeq" id="WP_090121695.1">
    <property type="nucleotide sequence ID" value="NZ_FNNJ01000002.1"/>
</dbReference>
<name>A0A1H2XLU1_9FLAO</name>
<dbReference type="AlphaFoldDB" id="A0A1H2XLU1"/>
<dbReference type="PROSITE" id="PS50059">
    <property type="entry name" value="FKBP_PPIASE"/>
    <property type="match status" value="1"/>
</dbReference>
<feature type="region of interest" description="Disordered" evidence="5">
    <location>
        <begin position="214"/>
        <end position="243"/>
    </location>
</feature>
<dbReference type="Gene3D" id="3.10.50.40">
    <property type="match status" value="1"/>
</dbReference>
<keyword evidence="2 3" id="KW-0697">Rotamase</keyword>
<evidence type="ECO:0000259" key="6">
    <source>
        <dbReference type="PROSITE" id="PS50059"/>
    </source>
</evidence>
<dbReference type="PROSITE" id="PS00018">
    <property type="entry name" value="EF_HAND_1"/>
    <property type="match status" value="1"/>
</dbReference>
<dbReference type="EMBL" id="FNNJ01000002">
    <property type="protein sequence ID" value="SDW93770.1"/>
    <property type="molecule type" value="Genomic_DNA"/>
</dbReference>
<proteinExistence type="inferred from homology"/>
<protein>
    <recommendedName>
        <fullName evidence="4">Peptidyl-prolyl cis-trans isomerase</fullName>
        <ecNumber evidence="4">5.2.1.8</ecNumber>
    </recommendedName>
</protein>
<keyword evidence="8" id="KW-1185">Reference proteome</keyword>
<evidence type="ECO:0000256" key="1">
    <source>
        <dbReference type="ARBA" id="ARBA00000971"/>
    </source>
</evidence>
<evidence type="ECO:0000256" key="5">
    <source>
        <dbReference type="SAM" id="MobiDB-lite"/>
    </source>
</evidence>
<accession>A0A1H2XLU1</accession>
<organism evidence="7 8">
    <name type="scientific">Lutibacter oricola</name>
    <dbReference type="NCBI Taxonomy" id="762486"/>
    <lineage>
        <taxon>Bacteria</taxon>
        <taxon>Pseudomonadati</taxon>
        <taxon>Bacteroidota</taxon>
        <taxon>Flavobacteriia</taxon>
        <taxon>Flavobacteriales</taxon>
        <taxon>Flavobacteriaceae</taxon>
        <taxon>Lutibacter</taxon>
    </lineage>
</organism>
<dbReference type="EC" id="5.2.1.8" evidence="4"/>
<dbReference type="Pfam" id="PF00254">
    <property type="entry name" value="FKBP_C"/>
    <property type="match status" value="1"/>
</dbReference>
<dbReference type="OrthoDB" id="1424215at2"/>
<evidence type="ECO:0000256" key="2">
    <source>
        <dbReference type="ARBA" id="ARBA00023110"/>
    </source>
</evidence>
<feature type="domain" description="PPIase FKBP-type" evidence="6">
    <location>
        <begin position="103"/>
        <end position="200"/>
    </location>
</feature>
<dbReference type="SUPFAM" id="SSF54534">
    <property type="entry name" value="FKBP-like"/>
    <property type="match status" value="1"/>
</dbReference>
<dbReference type="Proteomes" id="UP000199595">
    <property type="component" value="Unassembled WGS sequence"/>
</dbReference>
<evidence type="ECO:0000313" key="8">
    <source>
        <dbReference type="Proteomes" id="UP000199595"/>
    </source>
</evidence>
<dbReference type="PROSITE" id="PS51257">
    <property type="entry name" value="PROKAR_LIPOPROTEIN"/>
    <property type="match status" value="1"/>
</dbReference>
<comment type="catalytic activity">
    <reaction evidence="1 3 4">
        <text>[protein]-peptidylproline (omega=180) = [protein]-peptidylproline (omega=0)</text>
        <dbReference type="Rhea" id="RHEA:16237"/>
        <dbReference type="Rhea" id="RHEA-COMP:10747"/>
        <dbReference type="Rhea" id="RHEA-COMP:10748"/>
        <dbReference type="ChEBI" id="CHEBI:83833"/>
        <dbReference type="ChEBI" id="CHEBI:83834"/>
        <dbReference type="EC" id="5.2.1.8"/>
    </reaction>
</comment>
<dbReference type="InterPro" id="IPR018247">
    <property type="entry name" value="EF_Hand_1_Ca_BS"/>
</dbReference>
<gene>
    <name evidence="7" type="ORF">SAMN05444411_102507</name>
</gene>
<dbReference type="InterPro" id="IPR001179">
    <property type="entry name" value="PPIase_FKBP_dom"/>
</dbReference>
<sequence length="261" mass="28678">MKIKNLLQILVVGIVLFSCGGDDNDDNFDYEGQAETDNNDIVEYLQTHYLNEDDGAIWTITGSETSLMDDSRLSSQTVVSNDVSYKLYTLKTVEGVSKSPSQVDSVLVTYAGMLLDSTVFDASTTKVWFALSNLVSGWGFGLRDFKGGEVVQADDESFKYENSGQGYLFMPSGLGYGNVTQSVITKNSPLIFKITMNDVNYVDNDLDGVLSKDEDVNNDGLVTNDDTDGDSIPNYIDTDDDGDGILTEDELEDNKYLDPNN</sequence>
<reference evidence="7 8" key="1">
    <citation type="submission" date="2016-10" db="EMBL/GenBank/DDBJ databases">
        <authorList>
            <person name="de Groot N.N."/>
        </authorList>
    </citation>
    <scope>NUCLEOTIDE SEQUENCE [LARGE SCALE GENOMIC DNA]</scope>
    <source>
        <strain evidence="7 8">DSM 24956</strain>
    </source>
</reference>
<comment type="similarity">
    <text evidence="4">Belongs to the FKBP-type PPIase family.</text>
</comment>